<name>A0A514DHS8_9CAUD</name>
<organism evidence="1 2">
    <name type="scientific">Gordonia phage Zipp</name>
    <dbReference type="NCBI Taxonomy" id="2591212"/>
    <lineage>
        <taxon>Viruses</taxon>
        <taxon>Duplodnaviria</taxon>
        <taxon>Heunggongvirae</taxon>
        <taxon>Uroviricota</taxon>
        <taxon>Caudoviricetes</taxon>
        <taxon>Stackebrandtviridae</taxon>
        <taxon>Schenleyvirinae</taxon>
        <taxon>Zitchvirus</taxon>
        <taxon>Zitchvirus zipp</taxon>
    </lineage>
</organism>
<sequence>MSYIMDIDHALALADLGDHDAQVYVSDYFHSL</sequence>
<accession>A0A514DHS8</accession>
<gene>
    <name evidence="1" type="primary">9</name>
    <name evidence="1" type="ORF">SEA_ZIPP_9</name>
</gene>
<dbReference type="KEGG" id="vg:63027312"/>
<dbReference type="GeneID" id="63027312"/>
<reference evidence="1 2" key="1">
    <citation type="submission" date="2019-05" db="EMBL/GenBank/DDBJ databases">
        <authorList>
            <person name="Hammer B.W."/>
            <person name="Chiaro A."/>
            <person name="Dufresne J."/>
            <person name="Kristler A."/>
            <person name="Kuo C.N."/>
            <person name="Ozcan Z."/>
            <person name="Pasmanik V."/>
            <person name="Shin J."/>
            <person name="Stephens K.N."/>
            <person name="Butela K.A."/>
            <person name="Garlena R.A."/>
            <person name="Russell D.A."/>
            <person name="Pope W.H."/>
            <person name="Jacobs-Sera D."/>
            <person name="Hatfull G.F."/>
        </authorList>
    </citation>
    <scope>NUCLEOTIDE SEQUENCE [LARGE SCALE GENOMIC DNA]</scope>
</reference>
<protein>
    <submittedName>
        <fullName evidence="1">Uncharacterized protein</fullName>
    </submittedName>
</protein>
<dbReference type="EMBL" id="MK937607">
    <property type="protein sequence ID" value="QDH93163.1"/>
    <property type="molecule type" value="Genomic_DNA"/>
</dbReference>
<evidence type="ECO:0000313" key="1">
    <source>
        <dbReference type="EMBL" id="QDH93163.1"/>
    </source>
</evidence>
<proteinExistence type="predicted"/>
<dbReference type="Proteomes" id="UP000316610">
    <property type="component" value="Segment"/>
</dbReference>
<keyword evidence="2" id="KW-1185">Reference proteome</keyword>
<dbReference type="RefSeq" id="YP_010002758.1">
    <property type="nucleotide sequence ID" value="NC_053248.1"/>
</dbReference>
<evidence type="ECO:0000313" key="2">
    <source>
        <dbReference type="Proteomes" id="UP000316610"/>
    </source>
</evidence>